<sequence length="367" mass="41654">MDLKLEAALAHIGSNKLMWSEQEQTEGWVDEEAMHRDLDMAEAQVHEGLVDEENKLQAYSITPQQYDETKSTLEYVLTAIRFTRNSINSVDKDQVAWFHARDYFGSLVKTTPPFIFIEDDDELTSLIMSDQGKGKGKSAVTAKDEEALEVLRYARAKTRADLRRNTFARLSQFFAQKCPTEEENASETSSQELVKGFQVMDIDSHMDESVSVADDEEDLGALEVVLSSFNQEYSLVAQGINATEAKEQFVEDATKTEIFLTAFGVLLITDPDTVTEEWRQNLGTSYNVISFMMSRSEEMVMEYHRLRSTGQSTYPEDDEENNRRIASLPIWQQLKTRLTKAMATLGDESQSEADSSESGSEWEDEEN</sequence>
<dbReference type="AlphaFoldDB" id="A0A4V1M414"/>
<name>A0A4V1M414_TREME</name>
<evidence type="ECO:0000256" key="1">
    <source>
        <dbReference type="SAM" id="MobiDB-lite"/>
    </source>
</evidence>
<comment type="caution">
    <text evidence="2">The sequence shown here is derived from an EMBL/GenBank/DDBJ whole genome shotgun (WGS) entry which is preliminary data.</text>
</comment>
<protein>
    <submittedName>
        <fullName evidence="2">Uncharacterized protein</fullName>
    </submittedName>
</protein>
<gene>
    <name evidence="2" type="ORF">M231_03953</name>
</gene>
<evidence type="ECO:0000313" key="3">
    <source>
        <dbReference type="Proteomes" id="UP000289152"/>
    </source>
</evidence>
<evidence type="ECO:0000313" key="2">
    <source>
        <dbReference type="EMBL" id="RXK38777.1"/>
    </source>
</evidence>
<dbReference type="Proteomes" id="UP000289152">
    <property type="component" value="Unassembled WGS sequence"/>
</dbReference>
<reference evidence="2 3" key="1">
    <citation type="submission" date="2016-06" db="EMBL/GenBank/DDBJ databases">
        <title>Evolution of pathogenesis and genome organization in the Tremellales.</title>
        <authorList>
            <person name="Cuomo C."/>
            <person name="Litvintseva A."/>
            <person name="Heitman J."/>
            <person name="Chen Y."/>
            <person name="Sun S."/>
            <person name="Springer D."/>
            <person name="Dromer F."/>
            <person name="Young S."/>
            <person name="Zeng Q."/>
            <person name="Chapman S."/>
            <person name="Gujja S."/>
            <person name="Saif S."/>
            <person name="Birren B."/>
        </authorList>
    </citation>
    <scope>NUCLEOTIDE SEQUENCE [LARGE SCALE GENOMIC DNA]</scope>
    <source>
        <strain evidence="2 3">ATCC 28783</strain>
    </source>
</reference>
<accession>A0A4V1M414</accession>
<organism evidence="2 3">
    <name type="scientific">Tremella mesenterica</name>
    <name type="common">Jelly fungus</name>
    <dbReference type="NCBI Taxonomy" id="5217"/>
    <lineage>
        <taxon>Eukaryota</taxon>
        <taxon>Fungi</taxon>
        <taxon>Dikarya</taxon>
        <taxon>Basidiomycota</taxon>
        <taxon>Agaricomycotina</taxon>
        <taxon>Tremellomycetes</taxon>
        <taxon>Tremellales</taxon>
        <taxon>Tremellaceae</taxon>
        <taxon>Tremella</taxon>
    </lineage>
</organism>
<dbReference type="VEuPathDB" id="FungiDB:TREMEDRAFT_64810"/>
<feature type="compositionally biased region" description="Acidic residues" evidence="1">
    <location>
        <begin position="349"/>
        <end position="367"/>
    </location>
</feature>
<keyword evidence="3" id="KW-1185">Reference proteome</keyword>
<feature type="region of interest" description="Disordered" evidence="1">
    <location>
        <begin position="341"/>
        <end position="367"/>
    </location>
</feature>
<dbReference type="InParanoid" id="A0A4V1M414"/>
<proteinExistence type="predicted"/>
<dbReference type="EMBL" id="SDIL01000042">
    <property type="protein sequence ID" value="RXK38777.1"/>
    <property type="molecule type" value="Genomic_DNA"/>
</dbReference>